<evidence type="ECO:0000256" key="1">
    <source>
        <dbReference type="ARBA" id="ARBA00001946"/>
    </source>
</evidence>
<protein>
    <submittedName>
        <fullName evidence="5">Sensor domain-containing diguanylate cyclase</fullName>
    </submittedName>
</protein>
<dbReference type="NCBIfam" id="TIGR00254">
    <property type="entry name" value="GGDEF"/>
    <property type="match status" value="1"/>
</dbReference>
<dbReference type="InterPro" id="IPR052163">
    <property type="entry name" value="DGC-Regulatory_Protein"/>
</dbReference>
<dbReference type="AlphaFoldDB" id="A0A6N4DI65"/>
<dbReference type="InterPro" id="IPR001610">
    <property type="entry name" value="PAC"/>
</dbReference>
<comment type="cofactor">
    <cofactor evidence="1">
        <name>Mg(2+)</name>
        <dbReference type="ChEBI" id="CHEBI:18420"/>
    </cofactor>
</comment>
<dbReference type="InterPro" id="IPR000160">
    <property type="entry name" value="GGDEF_dom"/>
</dbReference>
<feature type="domain" description="GGDEF" evidence="4">
    <location>
        <begin position="288"/>
        <end position="425"/>
    </location>
</feature>
<dbReference type="SUPFAM" id="SSF55785">
    <property type="entry name" value="PYP-like sensor domain (PAS domain)"/>
    <property type="match status" value="2"/>
</dbReference>
<dbReference type="SUPFAM" id="SSF55073">
    <property type="entry name" value="Nucleotide cyclase"/>
    <property type="match status" value="1"/>
</dbReference>
<reference evidence="5 6" key="1">
    <citation type="submission" date="2018-03" db="EMBL/GenBank/DDBJ databases">
        <title>Cross-interface Injection: A General Nanoliter Liquid Handling Method Applied to Single Cells Genome Amplification Automated Nanoliter Liquid Handling Applied to Single Cell Multiple Displacement Amplification.</title>
        <authorList>
            <person name="Yun J."/>
            <person name="Xu P."/>
            <person name="Xu J."/>
            <person name="Dai X."/>
            <person name="Wang Y."/>
            <person name="Zheng X."/>
            <person name="Cao C."/>
            <person name="Yi Q."/>
            <person name="Zhu Y."/>
            <person name="Wang L."/>
            <person name="Dong Z."/>
            <person name="Huang Y."/>
            <person name="Huang L."/>
            <person name="Du W."/>
        </authorList>
    </citation>
    <scope>NUCLEOTIDE SEQUENCE [LARGE SCALE GENOMIC DNA]</scope>
    <source>
        <strain evidence="5 6">A9-4</strain>
    </source>
</reference>
<evidence type="ECO:0000259" key="3">
    <source>
        <dbReference type="PROSITE" id="PS50113"/>
    </source>
</evidence>
<dbReference type="SMART" id="SM00086">
    <property type="entry name" value="PAC"/>
    <property type="match status" value="2"/>
</dbReference>
<dbReference type="InterPro" id="IPR000700">
    <property type="entry name" value="PAS-assoc_C"/>
</dbReference>
<feature type="domain" description="PAS" evidence="2">
    <location>
        <begin position="130"/>
        <end position="200"/>
    </location>
</feature>
<dbReference type="FunFam" id="3.30.70.270:FF:000001">
    <property type="entry name" value="Diguanylate cyclase domain protein"/>
    <property type="match status" value="1"/>
</dbReference>
<dbReference type="CDD" id="cd00130">
    <property type="entry name" value="PAS"/>
    <property type="match status" value="2"/>
</dbReference>
<dbReference type="InterPro" id="IPR000014">
    <property type="entry name" value="PAS"/>
</dbReference>
<dbReference type="NCBIfam" id="TIGR00229">
    <property type="entry name" value="sensory_box"/>
    <property type="match status" value="2"/>
</dbReference>
<dbReference type="SMART" id="SM00091">
    <property type="entry name" value="PAS"/>
    <property type="match status" value="2"/>
</dbReference>
<dbReference type="CDD" id="cd01949">
    <property type="entry name" value="GGDEF"/>
    <property type="match status" value="1"/>
</dbReference>
<dbReference type="Pfam" id="PF08447">
    <property type="entry name" value="PAS_3"/>
    <property type="match status" value="2"/>
</dbReference>
<dbReference type="PROSITE" id="PS50113">
    <property type="entry name" value="PAC"/>
    <property type="match status" value="2"/>
</dbReference>
<dbReference type="Proteomes" id="UP000241514">
    <property type="component" value="Unassembled WGS sequence"/>
</dbReference>
<dbReference type="SMART" id="SM00267">
    <property type="entry name" value="GGDEF"/>
    <property type="match status" value="1"/>
</dbReference>
<comment type="caution">
    <text evidence="5">The sequence shown here is derived from an EMBL/GenBank/DDBJ whole genome shotgun (WGS) entry which is preliminary data.</text>
</comment>
<dbReference type="Pfam" id="PF00990">
    <property type="entry name" value="GGDEF"/>
    <property type="match status" value="1"/>
</dbReference>
<dbReference type="InterPro" id="IPR029787">
    <property type="entry name" value="Nucleotide_cyclase"/>
</dbReference>
<evidence type="ECO:0000259" key="4">
    <source>
        <dbReference type="PROSITE" id="PS50887"/>
    </source>
</evidence>
<evidence type="ECO:0000259" key="2">
    <source>
        <dbReference type="PROSITE" id="PS50112"/>
    </source>
</evidence>
<evidence type="ECO:0000313" key="5">
    <source>
        <dbReference type="EMBL" id="PTB90332.1"/>
    </source>
</evidence>
<organism evidence="5 6">
    <name type="scientific">Pseudidiomarina aestuarii</name>
    <dbReference type="NCBI Taxonomy" id="624146"/>
    <lineage>
        <taxon>Bacteria</taxon>
        <taxon>Pseudomonadati</taxon>
        <taxon>Pseudomonadota</taxon>
        <taxon>Gammaproteobacteria</taxon>
        <taxon>Alteromonadales</taxon>
        <taxon>Idiomarinaceae</taxon>
        <taxon>Pseudidiomarina</taxon>
    </lineage>
</organism>
<proteinExistence type="predicted"/>
<dbReference type="Gene3D" id="3.30.450.20">
    <property type="entry name" value="PAS domain"/>
    <property type="match status" value="2"/>
</dbReference>
<accession>A0A6N4DI65</accession>
<dbReference type="PANTHER" id="PTHR46663">
    <property type="entry name" value="DIGUANYLATE CYCLASE DGCT-RELATED"/>
    <property type="match status" value="1"/>
</dbReference>
<evidence type="ECO:0000313" key="6">
    <source>
        <dbReference type="Proteomes" id="UP000241514"/>
    </source>
</evidence>
<dbReference type="PANTHER" id="PTHR46663:SF3">
    <property type="entry name" value="SLL0267 PROTEIN"/>
    <property type="match status" value="1"/>
</dbReference>
<dbReference type="InterPro" id="IPR043128">
    <property type="entry name" value="Rev_trsase/Diguanyl_cyclase"/>
</dbReference>
<dbReference type="PROSITE" id="PS50887">
    <property type="entry name" value="GGDEF"/>
    <property type="match status" value="1"/>
</dbReference>
<dbReference type="InterPro" id="IPR035965">
    <property type="entry name" value="PAS-like_dom_sf"/>
</dbReference>
<feature type="domain" description="PAC" evidence="3">
    <location>
        <begin position="78"/>
        <end position="129"/>
    </location>
</feature>
<feature type="domain" description="PAC" evidence="3">
    <location>
        <begin position="204"/>
        <end position="256"/>
    </location>
</feature>
<dbReference type="EMBL" id="PYVG01000001">
    <property type="protein sequence ID" value="PTB90332.1"/>
    <property type="molecule type" value="Genomic_DNA"/>
</dbReference>
<dbReference type="PROSITE" id="PS50112">
    <property type="entry name" value="PAS"/>
    <property type="match status" value="1"/>
</dbReference>
<dbReference type="GO" id="GO:0003824">
    <property type="term" value="F:catalytic activity"/>
    <property type="evidence" value="ECO:0007669"/>
    <property type="project" value="UniProtKB-ARBA"/>
</dbReference>
<name>A0A6N4DI65_9GAMM</name>
<sequence>MDWRTFIEAMPGVVYRLKKHPDGHFSLPYISPLIVEWFGIPTATLEQDAESLFALIHEDDFDEVIASSEHSALNNTDWNREFRMVKPSGEIIWLEAFDHGRTLDDGSLEWTGYLNDITERKRLERKLAASELRFRTFVENANDIIYTVSAEGEITYLSPNWEKLLGYSIQDSLDTSFTEFVHPDDVSRCYRFLESVLAEDHKYESVEYRVRHARGYWQWHTSTASMVTSEDGLNKYYLGIARDVTTQKKQMEKIANMAHHDMLTGLPNRTFFGETLEHNLSRATRKKRALALLFIDLDHFKPVNDNHGHAIGDELLIAVAGRMRKCLRAGDVACRAGGDEFIVLLNDLDPLDQTQDFAVMIAERIREELAEPFDIEQLHLSVTASIGIASFPHHAQKLGDLLRAADHAMYQAKNEGRNCVRLAHSETSDS</sequence>
<dbReference type="Gene3D" id="3.30.70.270">
    <property type="match status" value="1"/>
</dbReference>
<gene>
    <name evidence="5" type="ORF">C9928_00060</name>
</gene>
<dbReference type="InterPro" id="IPR013655">
    <property type="entry name" value="PAS_fold_3"/>
</dbReference>